<dbReference type="InterPro" id="IPR048394">
    <property type="entry name" value="FakA-like_M"/>
</dbReference>
<dbReference type="GO" id="GO:0006071">
    <property type="term" value="P:glycerol metabolic process"/>
    <property type="evidence" value="ECO:0007669"/>
    <property type="project" value="InterPro"/>
</dbReference>
<sequence>MGENKEIITGSDFKRMIAGAYSAFLLEYENINALQKASFSGEKYPGHNLLRTMGAAAIALKNNDNKGIGAVSSMVSNCAVLGARGNSGVILAQIFRGLAKGLAGKYEVNSSVFGKAFQYGILYAHRISSGNTEHPMIVIAKAVAKGAYKAVRANRPISEILTAAITAGDDALEREKIAQRHIEVGAKALMVLLEGCQAGLDGNFVSPAVVFSAGTTTTHTVPNPTEDIVHPYCVQMRIRNCKVGLLEVKEILGKYGNMLVIKKKMHDVFIHLHTQSAGVLADQITGWGSSYEMRVDNMADLHKPLILAKPIKDICILAIVNDEKIVEQVEQYGAMPIIVDKDKGLAVGNFVNTVHSDIAKRYIILSNDSSLRLMLYQTKRLLGKRIQIIYSENTMQQLAALQVYDSEESWENNIKKMENIIKKK</sequence>
<proteinExistence type="predicted"/>
<dbReference type="InterPro" id="IPR033470">
    <property type="entry name" value="FakA-like_C"/>
</dbReference>
<dbReference type="PANTHER" id="PTHR33434:SF4">
    <property type="entry name" value="PHOSPHATASE PROTEIN"/>
    <property type="match status" value="1"/>
</dbReference>
<evidence type="ECO:0000259" key="1">
    <source>
        <dbReference type="PROSITE" id="PS51480"/>
    </source>
</evidence>
<evidence type="ECO:0000313" key="3">
    <source>
        <dbReference type="Proteomes" id="UP000559117"/>
    </source>
</evidence>
<dbReference type="GO" id="GO:0004371">
    <property type="term" value="F:glycerone kinase activity"/>
    <property type="evidence" value="ECO:0007669"/>
    <property type="project" value="InterPro"/>
</dbReference>
<accession>A0A840UC20</accession>
<dbReference type="Pfam" id="PF21645">
    <property type="entry name" value="FakA-like_M"/>
    <property type="match status" value="1"/>
</dbReference>
<dbReference type="RefSeq" id="WP_183859128.1">
    <property type="nucleotide sequence ID" value="NZ_JACHFH010000003.1"/>
</dbReference>
<dbReference type="EMBL" id="JACHFH010000003">
    <property type="protein sequence ID" value="MBB5335281.1"/>
    <property type="molecule type" value="Genomic_DNA"/>
</dbReference>
<protein>
    <recommendedName>
        <fullName evidence="1">DhaL domain-containing protein</fullName>
    </recommendedName>
</protein>
<dbReference type="Pfam" id="PF13684">
    <property type="entry name" value="FakA-like_C"/>
    <property type="match status" value="1"/>
</dbReference>
<organism evidence="2 3">
    <name type="scientific">Pectinatus brassicae</name>
    <dbReference type="NCBI Taxonomy" id="862415"/>
    <lineage>
        <taxon>Bacteria</taxon>
        <taxon>Bacillati</taxon>
        <taxon>Bacillota</taxon>
        <taxon>Negativicutes</taxon>
        <taxon>Selenomonadales</taxon>
        <taxon>Selenomonadaceae</taxon>
        <taxon>Pectinatus</taxon>
    </lineage>
</organism>
<dbReference type="SMART" id="SM01121">
    <property type="entry name" value="Dak1_2"/>
    <property type="match status" value="1"/>
</dbReference>
<dbReference type="Gene3D" id="1.25.40.340">
    <property type="match status" value="1"/>
</dbReference>
<dbReference type="InterPro" id="IPR036117">
    <property type="entry name" value="DhaL_dom_sf"/>
</dbReference>
<dbReference type="InterPro" id="IPR004007">
    <property type="entry name" value="DhaL_dom"/>
</dbReference>
<dbReference type="Proteomes" id="UP000559117">
    <property type="component" value="Unassembled WGS sequence"/>
</dbReference>
<name>A0A840UC20_9FIRM</name>
<evidence type="ECO:0000313" key="2">
    <source>
        <dbReference type="EMBL" id="MBB5335281.1"/>
    </source>
</evidence>
<dbReference type="InterPro" id="IPR050270">
    <property type="entry name" value="DegV_domain_contain"/>
</dbReference>
<comment type="caution">
    <text evidence="2">The sequence shown here is derived from an EMBL/GenBank/DDBJ whole genome shotgun (WGS) entry which is preliminary data.</text>
</comment>
<reference evidence="2 3" key="1">
    <citation type="submission" date="2020-08" db="EMBL/GenBank/DDBJ databases">
        <title>Genomic Encyclopedia of Type Strains, Phase IV (KMG-IV): sequencing the most valuable type-strain genomes for metagenomic binning, comparative biology and taxonomic classification.</title>
        <authorList>
            <person name="Goeker M."/>
        </authorList>
    </citation>
    <scope>NUCLEOTIDE SEQUENCE [LARGE SCALE GENOMIC DNA]</scope>
    <source>
        <strain evidence="2 3">DSM 24661</strain>
    </source>
</reference>
<dbReference type="PROSITE" id="PS51480">
    <property type="entry name" value="DHAL"/>
    <property type="match status" value="1"/>
</dbReference>
<dbReference type="SMART" id="SM01120">
    <property type="entry name" value="Dak2"/>
    <property type="match status" value="1"/>
</dbReference>
<keyword evidence="3" id="KW-1185">Reference proteome</keyword>
<gene>
    <name evidence="2" type="ORF">HNR32_000401</name>
</gene>
<dbReference type="PANTHER" id="PTHR33434">
    <property type="entry name" value="DEGV DOMAIN-CONTAINING PROTEIN DR_1986-RELATED"/>
    <property type="match status" value="1"/>
</dbReference>
<dbReference type="AlphaFoldDB" id="A0A840UC20"/>
<feature type="domain" description="DhaL" evidence="1">
    <location>
        <begin position="11"/>
        <end position="198"/>
    </location>
</feature>
<dbReference type="Pfam" id="PF02734">
    <property type="entry name" value="Dak2"/>
    <property type="match status" value="1"/>
</dbReference>
<dbReference type="SUPFAM" id="SSF101473">
    <property type="entry name" value="DhaL-like"/>
    <property type="match status" value="1"/>
</dbReference>